<comment type="similarity">
    <text evidence="14">Belongs to the class I-like SAM-binding methyltransferase superfamily. TRM11 methyltransferase family.</text>
</comment>
<keyword evidence="12" id="KW-0479">Metal-binding</keyword>
<dbReference type="CDD" id="cd24142">
    <property type="entry name" value="ACL4-like"/>
    <property type="match status" value="1"/>
</dbReference>
<dbReference type="Gene3D" id="3.40.50.150">
    <property type="entry name" value="Vaccinia Virus protein VP39"/>
    <property type="match status" value="1"/>
</dbReference>
<dbReference type="Pfam" id="PF13181">
    <property type="entry name" value="TPR_8"/>
    <property type="match status" value="1"/>
</dbReference>
<dbReference type="PROSITE" id="PS51627">
    <property type="entry name" value="SAM_MT_TRM11"/>
    <property type="match status" value="1"/>
</dbReference>
<evidence type="ECO:0000256" key="8">
    <source>
        <dbReference type="ARBA" id="ARBA00022694"/>
    </source>
</evidence>
<dbReference type="Gene3D" id="1.25.40.10">
    <property type="entry name" value="Tetratricopeptide repeat domain"/>
    <property type="match status" value="2"/>
</dbReference>
<dbReference type="PANTHER" id="PTHR13370:SF3">
    <property type="entry name" value="TRNA (GUANINE(10)-N2)-METHYLTRANSFERASE HOMOLOG"/>
    <property type="match status" value="1"/>
</dbReference>
<evidence type="ECO:0000256" key="13">
    <source>
        <dbReference type="PROSITE-ProRule" id="PRU00339"/>
    </source>
</evidence>
<keyword evidence="7 14" id="KW-0949">S-adenosyl-L-methionine</keyword>
<dbReference type="GO" id="GO:0046872">
    <property type="term" value="F:metal ion binding"/>
    <property type="evidence" value="ECO:0007669"/>
    <property type="project" value="UniProtKB-KW"/>
</dbReference>
<evidence type="ECO:0000256" key="14">
    <source>
        <dbReference type="PROSITE-ProRule" id="PRU00959"/>
    </source>
</evidence>
<feature type="compositionally biased region" description="Acidic residues" evidence="15">
    <location>
        <begin position="426"/>
        <end position="438"/>
    </location>
</feature>
<sequence>MGKPRPHKKKTSKSKSKSVLSAGSSISKQKMNEDPINLLEQATTLLQTGQPDVALPVAQQALDLAPANSPAQLFALSQVAEIYVELGEINIARQHFMKAVELDPTGSIPESEGGGAEKFLWLAQLSELGGKDSVQWFEKGLFCLWFIVDLTVTRWEEDAESRCESLITEALLVNPHAPEVLQTLASIRISQLRTDDARAALSKSIDLWKELPPEDPTVPDFATRISLARLLMEVNMELEALEVLERLILEDDQSVEAWYLGGWCLYLLAEKKQAPKDPEADDSETPEERRHASLVASREWLKQSLTLYDTIQYEDVRLKEHADELVQGINKEIGEDMDDEEEGEEGDDNWEDEIESDEPNLFRQIEHRVAKSSMMDLVPAPGGESSSLKTPVVEVEAVDMTSAEVEGTVATENQFSAQGNASPSEYETDSGDSGDDWENQSLYEDAIRVLRDEQLREGVPDACTLDEAIAFRKRLHEIGKAAFVEETIGQDKVTAKKLCTAFGIMPPAFLEGAQDEAYHPLLAIAISQEFSRRKKLPQHNTIEDAVKLLQESKNIVVLTGAGISTSLGIPDFRSKDTGLYSQLAHLGLSDPQEVFDIQVFREDPSIFYSIAKDILPTEKKYSPTHGFIRLLQDKGKLLTNYTQNIDNIEANAGVLPEKIVQCHGSFATATCVKCQYHVSGDAIFDEIKKGVVPQCTACEKRIEEDSLKPQDLPDEFGRRLIHHDRDKVDLVIVIGTSLKVAPVAEVPGVLPRHVPQIYISRTVSSLIKTLNDCCLFRSYLAWWPSVAMEYVIRFAQVHETFRQPEIQALASLAGIDLKIVYYNPWSPYCVVELPNEEAARALITRSILAKDIFEIWGQGTNYEEVNADVRRRTQHRWQDYKDVAFRFTIDSFCGKRSMETKREIIQSFSYLGFDGPIRIKNPDEDFWVLEDFISDLEVAAVTPGAPRLPEEGREPRKIYLGRWIANSSRAIVAKYDLKKRKYISTTSMDAELSLVTANMAHAAPGKLFYDPFVGTGSFCVAAAHFGALTCGSDIDPRSFRGREKSEKQPIGLLTNFLQYGIEAKFMDAFSSDLTNTPLLNRPFLDGIVCDPPYGVREGLRVLGTRDGSGREEVVIDGVPAHYRPGYIPPKKPYGFEAMQNDILAFASRTLVTDGRICMWMPTSSDEDGELRIPMNPNLDVVSVSVQPFNNWSRRLITYRRLPEGQVSDISMARQKDDSEGISADDLNAFRRKQSNDGYCPRHHTTMNKTTSQLPSPHPTSISLQIHTLPSKPNYLPRQFPP</sequence>
<keyword evidence="5 14" id="KW-0489">Methyltransferase</keyword>
<keyword evidence="4 14" id="KW-0820">tRNA-binding</keyword>
<evidence type="ECO:0000256" key="1">
    <source>
        <dbReference type="ARBA" id="ARBA00004496"/>
    </source>
</evidence>
<dbReference type="FunFam" id="3.40.50.150:FF:000260">
    <property type="entry name" value="RNA methylase family protein"/>
    <property type="match status" value="1"/>
</dbReference>
<proteinExistence type="inferred from homology"/>
<dbReference type="InterPro" id="IPR026591">
    <property type="entry name" value="Sirtuin_cat_small_dom_sf"/>
</dbReference>
<feature type="active site" description="Proton acceptor" evidence="12">
    <location>
        <position position="663"/>
    </location>
</feature>
<dbReference type="InterPro" id="IPR029063">
    <property type="entry name" value="SAM-dependent_MTases_sf"/>
</dbReference>
<accession>A0A5N5WWI9</accession>
<dbReference type="EMBL" id="ML732255">
    <property type="protein sequence ID" value="KAB8072097.1"/>
    <property type="molecule type" value="Genomic_DNA"/>
</dbReference>
<feature type="region of interest" description="Disordered" evidence="15">
    <location>
        <begin position="332"/>
        <end position="357"/>
    </location>
</feature>
<feature type="domain" description="Deacetylase sirtuin-type" evidence="16">
    <location>
        <begin position="535"/>
        <end position="809"/>
    </location>
</feature>
<dbReference type="InterPro" id="IPR026590">
    <property type="entry name" value="Ssirtuin_cat_dom"/>
</dbReference>
<feature type="compositionally biased region" description="Low complexity" evidence="15">
    <location>
        <begin position="17"/>
        <end position="28"/>
    </location>
</feature>
<evidence type="ECO:0000256" key="3">
    <source>
        <dbReference type="ARBA" id="ARBA00022490"/>
    </source>
</evidence>
<evidence type="ECO:0000259" key="16">
    <source>
        <dbReference type="PROSITE" id="PS50305"/>
    </source>
</evidence>
<dbReference type="GO" id="GO:0070403">
    <property type="term" value="F:NAD+ binding"/>
    <property type="evidence" value="ECO:0007669"/>
    <property type="project" value="InterPro"/>
</dbReference>
<dbReference type="SUPFAM" id="SSF53335">
    <property type="entry name" value="S-adenosyl-L-methionine-dependent methyltransferases"/>
    <property type="match status" value="1"/>
</dbReference>
<dbReference type="GO" id="GO:0032259">
    <property type="term" value="P:methylation"/>
    <property type="evidence" value="ECO:0007669"/>
    <property type="project" value="UniProtKB-UniRule"/>
</dbReference>
<dbReference type="Pfam" id="PF02146">
    <property type="entry name" value="SIR2"/>
    <property type="match status" value="1"/>
</dbReference>
<feature type="region of interest" description="Disordered" evidence="15">
    <location>
        <begin position="1"/>
        <end position="32"/>
    </location>
</feature>
<comment type="subcellular location">
    <subcellularLocation>
        <location evidence="1">Cytoplasm</location>
    </subcellularLocation>
</comment>
<dbReference type="GO" id="GO:0008033">
    <property type="term" value="P:tRNA processing"/>
    <property type="evidence" value="ECO:0007669"/>
    <property type="project" value="UniProtKB-UniRule"/>
</dbReference>
<dbReference type="PROSITE" id="PS50005">
    <property type="entry name" value="TPR"/>
    <property type="match status" value="1"/>
</dbReference>
<feature type="binding site" evidence="12">
    <location>
        <position position="695"/>
    </location>
    <ligand>
        <name>Zn(2+)</name>
        <dbReference type="ChEBI" id="CHEBI:29105"/>
    </ligand>
</feature>
<keyword evidence="13" id="KW-0802">TPR repeat</keyword>
<dbReference type="EC" id="2.1.1.214" evidence="11"/>
<evidence type="ECO:0000256" key="5">
    <source>
        <dbReference type="ARBA" id="ARBA00022603"/>
    </source>
</evidence>
<dbReference type="PROSITE" id="PS50305">
    <property type="entry name" value="SIRTUIN"/>
    <property type="match status" value="1"/>
</dbReference>
<evidence type="ECO:0000256" key="9">
    <source>
        <dbReference type="ARBA" id="ARBA00022884"/>
    </source>
</evidence>
<dbReference type="Proteomes" id="UP000326565">
    <property type="component" value="Unassembled WGS sequence"/>
</dbReference>
<dbReference type="InterPro" id="IPR003000">
    <property type="entry name" value="Sirtuin"/>
</dbReference>
<dbReference type="InterPro" id="IPR019734">
    <property type="entry name" value="TPR_rpt"/>
</dbReference>
<feature type="binding site" evidence="12">
    <location>
        <position position="671"/>
    </location>
    <ligand>
        <name>Zn(2+)</name>
        <dbReference type="ChEBI" id="CHEBI:29105"/>
    </ligand>
</feature>
<gene>
    <name evidence="17" type="ORF">BDV29DRAFT_192777</name>
</gene>
<dbReference type="InterPro" id="IPR000241">
    <property type="entry name" value="RlmKL-like_Mtase"/>
</dbReference>
<dbReference type="SMART" id="SM00028">
    <property type="entry name" value="TPR"/>
    <property type="match status" value="3"/>
</dbReference>
<feature type="binding site" evidence="12">
    <location>
        <position position="698"/>
    </location>
    <ligand>
        <name>Zn(2+)</name>
        <dbReference type="ChEBI" id="CHEBI:29105"/>
    </ligand>
</feature>
<dbReference type="InterPro" id="IPR016691">
    <property type="entry name" value="TRMT11"/>
</dbReference>
<feature type="compositionally biased region" description="Polar residues" evidence="15">
    <location>
        <begin position="410"/>
        <end position="425"/>
    </location>
</feature>
<dbReference type="OrthoDB" id="296065at2759"/>
<comment type="similarity">
    <text evidence="2">Belongs to the sirtuin family. Class I subfamily.</text>
</comment>
<dbReference type="InterPro" id="IPR029035">
    <property type="entry name" value="DHS-like_NAD/FAD-binding_dom"/>
</dbReference>
<feature type="repeat" description="TPR" evidence="13">
    <location>
        <begin position="73"/>
        <end position="106"/>
    </location>
</feature>
<dbReference type="Gene3D" id="3.40.50.1220">
    <property type="entry name" value="TPP-binding domain"/>
    <property type="match status" value="1"/>
</dbReference>
<dbReference type="GO" id="GO:0000049">
    <property type="term" value="F:tRNA binding"/>
    <property type="evidence" value="ECO:0007669"/>
    <property type="project" value="UniProtKB-UniRule"/>
</dbReference>
<keyword evidence="12" id="KW-0862">Zinc</keyword>
<dbReference type="PANTHER" id="PTHR13370">
    <property type="entry name" value="RNA METHYLASE-RELATED"/>
    <property type="match status" value="1"/>
</dbReference>
<name>A0A5N5WWI9_9EURO</name>
<dbReference type="GO" id="GO:0005737">
    <property type="term" value="C:cytoplasm"/>
    <property type="evidence" value="ECO:0007669"/>
    <property type="project" value="UniProtKB-SubCell"/>
</dbReference>
<dbReference type="InterPro" id="IPR002052">
    <property type="entry name" value="DNA_methylase_N6_adenine_CS"/>
</dbReference>
<feature type="compositionally biased region" description="Acidic residues" evidence="15">
    <location>
        <begin position="335"/>
        <end position="357"/>
    </location>
</feature>
<feature type="region of interest" description="Disordered" evidence="15">
    <location>
        <begin position="1233"/>
        <end position="1259"/>
    </location>
</feature>
<dbReference type="GO" id="GO:0043527">
    <property type="term" value="C:tRNA methyltransferase complex"/>
    <property type="evidence" value="ECO:0007669"/>
    <property type="project" value="UniProtKB-ARBA"/>
</dbReference>
<feature type="compositionally biased region" description="Basic residues" evidence="15">
    <location>
        <begin position="1"/>
        <end position="16"/>
    </location>
</feature>
<feature type="region of interest" description="Disordered" evidence="15">
    <location>
        <begin position="409"/>
        <end position="438"/>
    </location>
</feature>
<keyword evidence="8 14" id="KW-0819">tRNA processing</keyword>
<dbReference type="InterPro" id="IPR011990">
    <property type="entry name" value="TPR-like_helical_dom_sf"/>
</dbReference>
<dbReference type="GO" id="GO:0160102">
    <property type="term" value="F:tRNA (guanine(10)-N2)-methyltransferase activity"/>
    <property type="evidence" value="ECO:0007669"/>
    <property type="project" value="UniProtKB-EC"/>
</dbReference>
<keyword evidence="6 14" id="KW-0808">Transferase</keyword>
<evidence type="ECO:0000256" key="12">
    <source>
        <dbReference type="PROSITE-ProRule" id="PRU00236"/>
    </source>
</evidence>
<evidence type="ECO:0000256" key="11">
    <source>
        <dbReference type="ARBA" id="ARBA00066937"/>
    </source>
</evidence>
<evidence type="ECO:0000256" key="2">
    <source>
        <dbReference type="ARBA" id="ARBA00006924"/>
    </source>
</evidence>
<evidence type="ECO:0000256" key="7">
    <source>
        <dbReference type="ARBA" id="ARBA00022691"/>
    </source>
</evidence>
<dbReference type="PROSITE" id="PS00092">
    <property type="entry name" value="N6_MTASE"/>
    <property type="match status" value="1"/>
</dbReference>
<keyword evidence="18" id="KW-1185">Reference proteome</keyword>
<feature type="compositionally biased region" description="Polar residues" evidence="15">
    <location>
        <begin position="1246"/>
        <end position="1259"/>
    </location>
</feature>
<keyword evidence="9 14" id="KW-0694">RNA-binding</keyword>
<feature type="binding site" evidence="12">
    <location>
        <position position="674"/>
    </location>
    <ligand>
        <name>Zn(2+)</name>
        <dbReference type="ChEBI" id="CHEBI:29105"/>
    </ligand>
</feature>
<evidence type="ECO:0000313" key="17">
    <source>
        <dbReference type="EMBL" id="KAB8072097.1"/>
    </source>
</evidence>
<evidence type="ECO:0000256" key="10">
    <source>
        <dbReference type="ARBA" id="ARBA00023027"/>
    </source>
</evidence>
<evidence type="ECO:0000313" key="18">
    <source>
        <dbReference type="Proteomes" id="UP000326565"/>
    </source>
</evidence>
<dbReference type="InterPro" id="IPR059073">
    <property type="entry name" value="TRMT11_N"/>
</dbReference>
<keyword evidence="10" id="KW-0520">NAD</keyword>
<dbReference type="SUPFAM" id="SSF48452">
    <property type="entry name" value="TPR-like"/>
    <property type="match status" value="1"/>
</dbReference>
<evidence type="ECO:0000256" key="15">
    <source>
        <dbReference type="SAM" id="MobiDB-lite"/>
    </source>
</evidence>
<organism evidence="17 18">
    <name type="scientific">Aspergillus leporis</name>
    <dbReference type="NCBI Taxonomy" id="41062"/>
    <lineage>
        <taxon>Eukaryota</taxon>
        <taxon>Fungi</taxon>
        <taxon>Dikarya</taxon>
        <taxon>Ascomycota</taxon>
        <taxon>Pezizomycotina</taxon>
        <taxon>Eurotiomycetes</taxon>
        <taxon>Eurotiomycetidae</taxon>
        <taxon>Eurotiales</taxon>
        <taxon>Aspergillaceae</taxon>
        <taxon>Aspergillus</taxon>
        <taxon>Aspergillus subgen. Circumdati</taxon>
    </lineage>
</organism>
<keyword evidence="3" id="KW-0963">Cytoplasm</keyword>
<reference evidence="17 18" key="1">
    <citation type="submission" date="2019-04" db="EMBL/GenBank/DDBJ databases">
        <title>Friends and foes A comparative genomics study of 23 Aspergillus species from section Flavi.</title>
        <authorList>
            <consortium name="DOE Joint Genome Institute"/>
            <person name="Kjaerbolling I."/>
            <person name="Vesth T."/>
            <person name="Frisvad J.C."/>
            <person name="Nybo J.L."/>
            <person name="Theobald S."/>
            <person name="Kildgaard S."/>
            <person name="Isbrandt T."/>
            <person name="Kuo A."/>
            <person name="Sato A."/>
            <person name="Lyhne E.K."/>
            <person name="Kogle M.E."/>
            <person name="Wiebenga A."/>
            <person name="Kun R.S."/>
            <person name="Lubbers R.J."/>
            <person name="Makela M.R."/>
            <person name="Barry K."/>
            <person name="Chovatia M."/>
            <person name="Clum A."/>
            <person name="Daum C."/>
            <person name="Haridas S."/>
            <person name="He G."/>
            <person name="LaButti K."/>
            <person name="Lipzen A."/>
            <person name="Mondo S."/>
            <person name="Riley R."/>
            <person name="Salamov A."/>
            <person name="Simmons B.A."/>
            <person name="Magnuson J.K."/>
            <person name="Henrissat B."/>
            <person name="Mortensen U.H."/>
            <person name="Larsen T.O."/>
            <person name="Devries R.P."/>
            <person name="Grigoriev I.V."/>
            <person name="Machida M."/>
            <person name="Baker S.E."/>
            <person name="Andersen M.R."/>
        </authorList>
    </citation>
    <scope>NUCLEOTIDE SEQUENCE [LARGE SCALE GENOMIC DNA]</scope>
    <source>
        <strain evidence="17 18">CBS 151.66</strain>
    </source>
</reference>
<dbReference type="Pfam" id="PF25904">
    <property type="entry name" value="Tmrp11_N"/>
    <property type="match status" value="1"/>
</dbReference>
<evidence type="ECO:0000256" key="4">
    <source>
        <dbReference type="ARBA" id="ARBA00022555"/>
    </source>
</evidence>
<protein>
    <recommendedName>
        <fullName evidence="11">tRNA (guanine(10)-N(2))-methyltransferase</fullName>
        <ecNumber evidence="11">2.1.1.214</ecNumber>
    </recommendedName>
</protein>
<dbReference type="Gene3D" id="3.30.1600.10">
    <property type="entry name" value="SIR2/SIRT2 'Small Domain"/>
    <property type="match status" value="1"/>
</dbReference>
<dbReference type="Pfam" id="PF01170">
    <property type="entry name" value="UPF0020"/>
    <property type="match status" value="1"/>
</dbReference>
<dbReference type="SUPFAM" id="SSF52467">
    <property type="entry name" value="DHS-like NAD/FAD-binding domain"/>
    <property type="match status" value="1"/>
</dbReference>
<evidence type="ECO:0000256" key="6">
    <source>
        <dbReference type="ARBA" id="ARBA00022679"/>
    </source>
</evidence>